<dbReference type="AlphaFoldDB" id="A0A143PMV2"/>
<proteinExistence type="predicted"/>
<dbReference type="CDD" id="cd00198">
    <property type="entry name" value="vWFA"/>
    <property type="match status" value="1"/>
</dbReference>
<gene>
    <name evidence="3" type="ORF">LuPra_03037</name>
</gene>
<keyword evidence="4" id="KW-1185">Reference proteome</keyword>
<reference evidence="3 4" key="1">
    <citation type="journal article" date="2016" name="Genome Announc.">
        <title>First Complete Genome Sequence of a Subdivision 6 Acidobacterium Strain.</title>
        <authorList>
            <person name="Huang S."/>
            <person name="Vieira S."/>
            <person name="Bunk B."/>
            <person name="Riedel T."/>
            <person name="Sproer C."/>
            <person name="Overmann J."/>
        </authorList>
    </citation>
    <scope>NUCLEOTIDE SEQUENCE [LARGE SCALE GENOMIC DNA]</scope>
    <source>
        <strain evidence="4">DSM 100886 HEG_-6_39</strain>
    </source>
</reference>
<evidence type="ECO:0000259" key="2">
    <source>
        <dbReference type="SMART" id="SM00327"/>
    </source>
</evidence>
<dbReference type="NCBIfam" id="TIGR02226">
    <property type="entry name" value="two_anch"/>
    <property type="match status" value="1"/>
</dbReference>
<dbReference type="InterPro" id="IPR002035">
    <property type="entry name" value="VWF_A"/>
</dbReference>
<reference evidence="4" key="2">
    <citation type="submission" date="2016-04" db="EMBL/GenBank/DDBJ databases">
        <title>First Complete Genome Sequence of a Subdivision 6 Acidobacterium.</title>
        <authorList>
            <person name="Huang S."/>
            <person name="Vieira S."/>
            <person name="Bunk B."/>
            <person name="Riedel T."/>
            <person name="Sproeer C."/>
            <person name="Overmann J."/>
        </authorList>
    </citation>
    <scope>NUCLEOTIDE SEQUENCE [LARGE SCALE GENOMIC DNA]</scope>
    <source>
        <strain evidence="4">DSM 100886 HEG_-6_39</strain>
    </source>
</reference>
<dbReference type="InterPro" id="IPR024163">
    <property type="entry name" value="Aerotolerance_reg_N"/>
</dbReference>
<dbReference type="Pfam" id="PF13519">
    <property type="entry name" value="VWA_2"/>
    <property type="match status" value="1"/>
</dbReference>
<dbReference type="RefSeq" id="WP_110171527.1">
    <property type="nucleotide sequence ID" value="NZ_CP015136.1"/>
</dbReference>
<dbReference type="EMBL" id="CP015136">
    <property type="protein sequence ID" value="AMY09811.1"/>
    <property type="molecule type" value="Genomic_DNA"/>
</dbReference>
<dbReference type="Proteomes" id="UP000076079">
    <property type="component" value="Chromosome"/>
</dbReference>
<dbReference type="InterPro" id="IPR029062">
    <property type="entry name" value="Class_I_gatase-like"/>
</dbReference>
<keyword evidence="1" id="KW-1133">Transmembrane helix</keyword>
<protein>
    <recommendedName>
        <fullName evidence="2">VWFA domain-containing protein</fullName>
    </recommendedName>
</protein>
<dbReference type="OrthoDB" id="9773014at2"/>
<dbReference type="PATRIC" id="fig|1813736.3.peg.3236"/>
<keyword evidence="1" id="KW-0812">Transmembrane</keyword>
<dbReference type="KEGG" id="abac:LuPra_03037"/>
<dbReference type="PANTHER" id="PTHR37464:SF1">
    <property type="entry name" value="BLL2463 PROTEIN"/>
    <property type="match status" value="1"/>
</dbReference>
<evidence type="ECO:0000313" key="4">
    <source>
        <dbReference type="Proteomes" id="UP000076079"/>
    </source>
</evidence>
<feature type="domain" description="VWFA" evidence="2">
    <location>
        <begin position="85"/>
        <end position="243"/>
    </location>
</feature>
<organism evidence="3 4">
    <name type="scientific">Luteitalea pratensis</name>
    <dbReference type="NCBI Taxonomy" id="1855912"/>
    <lineage>
        <taxon>Bacteria</taxon>
        <taxon>Pseudomonadati</taxon>
        <taxon>Acidobacteriota</taxon>
        <taxon>Vicinamibacteria</taxon>
        <taxon>Vicinamibacterales</taxon>
        <taxon>Vicinamibacteraceae</taxon>
        <taxon>Luteitalea</taxon>
    </lineage>
</organism>
<dbReference type="Pfam" id="PF07584">
    <property type="entry name" value="BatA"/>
    <property type="match status" value="1"/>
</dbReference>
<dbReference type="Gene3D" id="3.40.50.410">
    <property type="entry name" value="von Willebrand factor, type A domain"/>
    <property type="match status" value="1"/>
</dbReference>
<sequence length="624" mass="65916">MGFLAPIFLAGLAAVAVPIVLHLFRREIAPPVPFTAVRFLQKRTIERQERRKIQDPWLLLLRIAALALLALAFARPYLRVESKTQPPVVLAVDVSYSMGAPGRLEAARQAATQALADLSGDTPVGLVSFADRATVLAEPTTDHGAVRVQLAGLQAGPGATRYAGPLEAARGLFDGRPGRVVLVTDLQARGWARGTTSLPDNVRLDVLGVGARVDNVLVRDLVVTREQARVVISNAGQVPARGSVSLVREGGAPATQAFALDAGVSRDVVFPGLHAGGAYVARIADTVGFPADDERHAVLRDQAATTVQVIVGDDVERSRALFVERAFGALGTEPGSSYAVRIVSGTAALARESLRSADLVFWVSATGVDRRAVVALEQFVRDGGRVVVACGPALDARVVDVVTRPFGITLAGGDAPVSSPGGLVAQDPRHPLLAGLGEARQDLARTTISQACDMTVSGTASTIARFRNGRAALAEARVGNGHLLVFASDLGRQWNNLPVQAAFVPLVGELARYMLGDGAGARVALANVEDPRYQRPGVWPVGPRGQAAAVNVDVSESDQSVITTDEFQQAIARPPADEARVARVQATRLEHDQGWWRYGIALLGVTLVVESLIARRTPATEVVS</sequence>
<evidence type="ECO:0000256" key="1">
    <source>
        <dbReference type="SAM" id="Phobius"/>
    </source>
</evidence>
<keyword evidence="1" id="KW-0472">Membrane</keyword>
<dbReference type="Gene3D" id="3.40.50.880">
    <property type="match status" value="1"/>
</dbReference>
<dbReference type="InterPro" id="IPR011933">
    <property type="entry name" value="Double_TM_dom"/>
</dbReference>
<accession>A0A143PMV2</accession>
<dbReference type="PANTHER" id="PTHR37464">
    <property type="entry name" value="BLL2463 PROTEIN"/>
    <property type="match status" value="1"/>
</dbReference>
<name>A0A143PMV2_LUTPR</name>
<feature type="transmembrane region" description="Helical" evidence="1">
    <location>
        <begin position="57"/>
        <end position="78"/>
    </location>
</feature>
<dbReference type="SMART" id="SM00327">
    <property type="entry name" value="VWA"/>
    <property type="match status" value="1"/>
</dbReference>
<dbReference type="STRING" id="1855912.LuPra_03037"/>
<dbReference type="SUPFAM" id="SSF52317">
    <property type="entry name" value="Class I glutamine amidotransferase-like"/>
    <property type="match status" value="1"/>
</dbReference>
<dbReference type="InterPro" id="IPR036465">
    <property type="entry name" value="vWFA_dom_sf"/>
</dbReference>
<feature type="transmembrane region" description="Helical" evidence="1">
    <location>
        <begin position="6"/>
        <end position="24"/>
    </location>
</feature>
<evidence type="ECO:0000313" key="3">
    <source>
        <dbReference type="EMBL" id="AMY09811.1"/>
    </source>
</evidence>
<dbReference type="SUPFAM" id="SSF53300">
    <property type="entry name" value="vWA-like"/>
    <property type="match status" value="1"/>
</dbReference>